<dbReference type="GO" id="GO:0016616">
    <property type="term" value="F:oxidoreductase activity, acting on the CH-OH group of donors, NAD or NADP as acceptor"/>
    <property type="evidence" value="ECO:0007669"/>
    <property type="project" value="TreeGrafter"/>
</dbReference>
<dbReference type="OrthoDB" id="417891at2759"/>
<name>A0A2J6S1C3_HYAVF</name>
<dbReference type="STRING" id="1149755.A0A2J6S1C3"/>
<dbReference type="EMBL" id="KZ613941">
    <property type="protein sequence ID" value="PMD44527.1"/>
    <property type="molecule type" value="Genomic_DNA"/>
</dbReference>
<dbReference type="PRINTS" id="PR00081">
    <property type="entry name" value="GDHRDH"/>
</dbReference>
<dbReference type="Proteomes" id="UP000235786">
    <property type="component" value="Unassembled WGS sequence"/>
</dbReference>
<dbReference type="CDD" id="cd05233">
    <property type="entry name" value="SDR_c"/>
    <property type="match status" value="1"/>
</dbReference>
<dbReference type="SUPFAM" id="SSF51735">
    <property type="entry name" value="NAD(P)-binding Rossmann-fold domains"/>
    <property type="match status" value="1"/>
</dbReference>
<gene>
    <name evidence="5" type="ORF">L207DRAFT_421098</name>
</gene>
<dbReference type="GO" id="GO:0048038">
    <property type="term" value="F:quinone binding"/>
    <property type="evidence" value="ECO:0007669"/>
    <property type="project" value="TreeGrafter"/>
</dbReference>
<dbReference type="PANTHER" id="PTHR42760">
    <property type="entry name" value="SHORT-CHAIN DEHYDROGENASES/REDUCTASES FAMILY MEMBER"/>
    <property type="match status" value="1"/>
</dbReference>
<keyword evidence="2" id="KW-0521">NADP</keyword>
<dbReference type="Pfam" id="PF00106">
    <property type="entry name" value="adh_short"/>
    <property type="match status" value="1"/>
</dbReference>
<evidence type="ECO:0000313" key="5">
    <source>
        <dbReference type="EMBL" id="PMD44527.1"/>
    </source>
</evidence>
<evidence type="ECO:0000256" key="1">
    <source>
        <dbReference type="ARBA" id="ARBA00006484"/>
    </source>
</evidence>
<comment type="similarity">
    <text evidence="1 4">Belongs to the short-chain dehydrogenases/reductases (SDR) family.</text>
</comment>
<keyword evidence="3" id="KW-0560">Oxidoreductase</keyword>
<protein>
    <submittedName>
        <fullName evidence="5">NAD(P)-binding protein</fullName>
    </submittedName>
</protein>
<evidence type="ECO:0000313" key="6">
    <source>
        <dbReference type="Proteomes" id="UP000235786"/>
    </source>
</evidence>
<evidence type="ECO:0000256" key="4">
    <source>
        <dbReference type="RuleBase" id="RU000363"/>
    </source>
</evidence>
<dbReference type="PRINTS" id="PR00080">
    <property type="entry name" value="SDRFAMILY"/>
</dbReference>
<evidence type="ECO:0000256" key="3">
    <source>
        <dbReference type="ARBA" id="ARBA00023002"/>
    </source>
</evidence>
<dbReference type="InterPro" id="IPR002347">
    <property type="entry name" value="SDR_fam"/>
</dbReference>
<dbReference type="FunFam" id="3.40.50.720:FF:000173">
    <property type="entry name" value="3-oxoacyl-[acyl-carrier protein] reductase"/>
    <property type="match status" value="1"/>
</dbReference>
<dbReference type="PANTHER" id="PTHR42760:SF127">
    <property type="entry name" value="3-KETOACYL-ACYL CARRIER PROTEIN REDUCTASE-RELATED"/>
    <property type="match status" value="1"/>
</dbReference>
<evidence type="ECO:0000256" key="2">
    <source>
        <dbReference type="ARBA" id="ARBA00022857"/>
    </source>
</evidence>
<sequence length="253" mass="26693">MIDNTEIKDKLVLITGASGGIGGAVAIQFASAGAHLALTYSTNISSLETLASSLKTSFPDLQISLHEVDLTIEESIQKVFQDVKKKHDADVDILVSNAGYGKRISEIWDIPSSEFDKMIDINLKASFLLVKGVVDGMKAQKWGRIIFISSIAAYGAGINGCHYAASKGGLNSMMMNLSSHLAEFNITVNSVSPAMVGSTGMIPDEDSVPGLVETIPLGRLCKPSEVANVVSMFACTGFVTGQSLVVAGGLKHL</sequence>
<dbReference type="Gene3D" id="3.40.50.720">
    <property type="entry name" value="NAD(P)-binding Rossmann-like Domain"/>
    <property type="match status" value="1"/>
</dbReference>
<dbReference type="InterPro" id="IPR036291">
    <property type="entry name" value="NAD(P)-bd_dom_sf"/>
</dbReference>
<dbReference type="GO" id="GO:0006633">
    <property type="term" value="P:fatty acid biosynthetic process"/>
    <property type="evidence" value="ECO:0007669"/>
    <property type="project" value="TreeGrafter"/>
</dbReference>
<keyword evidence="6" id="KW-1185">Reference proteome</keyword>
<proteinExistence type="inferred from homology"/>
<reference evidence="5 6" key="1">
    <citation type="submission" date="2016-04" db="EMBL/GenBank/DDBJ databases">
        <title>A degradative enzymes factory behind the ericoid mycorrhizal symbiosis.</title>
        <authorList>
            <consortium name="DOE Joint Genome Institute"/>
            <person name="Martino E."/>
            <person name="Morin E."/>
            <person name="Grelet G."/>
            <person name="Kuo A."/>
            <person name="Kohler A."/>
            <person name="Daghino S."/>
            <person name="Barry K."/>
            <person name="Choi C."/>
            <person name="Cichocki N."/>
            <person name="Clum A."/>
            <person name="Copeland A."/>
            <person name="Hainaut M."/>
            <person name="Haridas S."/>
            <person name="Labutti K."/>
            <person name="Lindquist E."/>
            <person name="Lipzen A."/>
            <person name="Khouja H.-R."/>
            <person name="Murat C."/>
            <person name="Ohm R."/>
            <person name="Olson A."/>
            <person name="Spatafora J."/>
            <person name="Veneault-Fourrey C."/>
            <person name="Henrissat B."/>
            <person name="Grigoriev I."/>
            <person name="Martin F."/>
            <person name="Perotto S."/>
        </authorList>
    </citation>
    <scope>NUCLEOTIDE SEQUENCE [LARGE SCALE GENOMIC DNA]</scope>
    <source>
        <strain evidence="5 6">F</strain>
    </source>
</reference>
<organism evidence="5 6">
    <name type="scientific">Hyaloscypha variabilis (strain UAMH 11265 / GT02V1 / F)</name>
    <name type="common">Meliniomyces variabilis</name>
    <dbReference type="NCBI Taxonomy" id="1149755"/>
    <lineage>
        <taxon>Eukaryota</taxon>
        <taxon>Fungi</taxon>
        <taxon>Dikarya</taxon>
        <taxon>Ascomycota</taxon>
        <taxon>Pezizomycotina</taxon>
        <taxon>Leotiomycetes</taxon>
        <taxon>Helotiales</taxon>
        <taxon>Hyaloscyphaceae</taxon>
        <taxon>Hyaloscypha</taxon>
        <taxon>Hyaloscypha variabilis</taxon>
    </lineage>
</organism>
<dbReference type="AlphaFoldDB" id="A0A2J6S1C3"/>
<accession>A0A2J6S1C3</accession>
<dbReference type="InterPro" id="IPR020904">
    <property type="entry name" value="Sc_DH/Rdtase_CS"/>
</dbReference>
<dbReference type="PROSITE" id="PS00061">
    <property type="entry name" value="ADH_SHORT"/>
    <property type="match status" value="1"/>
</dbReference>